<dbReference type="InterPro" id="IPR013096">
    <property type="entry name" value="Cupin_2"/>
</dbReference>
<evidence type="ECO:0000313" key="4">
    <source>
        <dbReference type="Proteomes" id="UP001212803"/>
    </source>
</evidence>
<evidence type="ECO:0000256" key="1">
    <source>
        <dbReference type="SAM" id="MobiDB-lite"/>
    </source>
</evidence>
<dbReference type="EMBL" id="CP115149">
    <property type="protein sequence ID" value="WBL35160.1"/>
    <property type="molecule type" value="Genomic_DNA"/>
</dbReference>
<accession>A0ABY7M465</accession>
<proteinExistence type="predicted"/>
<dbReference type="Proteomes" id="UP001212803">
    <property type="component" value="Chromosome"/>
</dbReference>
<sequence length="130" mass="13775">MMTATRPVPVGLYHLLTDYECPAASVRVIRMSGEGDAVGSHVHRRSMQMYVALEGSVVVEVDGVETVLKPYEVLAVWPGSVHRASPLDGEAVVANISIPPLGADDQVPVTGAAEPADLRLPRGADADMED</sequence>
<feature type="domain" description="Cupin type-2" evidence="2">
    <location>
        <begin position="35"/>
        <end position="84"/>
    </location>
</feature>
<dbReference type="RefSeq" id="WP_270055688.1">
    <property type="nucleotide sequence ID" value="NZ_CP115149.1"/>
</dbReference>
<dbReference type="InterPro" id="IPR011051">
    <property type="entry name" value="RmlC_Cupin_sf"/>
</dbReference>
<evidence type="ECO:0000259" key="2">
    <source>
        <dbReference type="Pfam" id="PF07883"/>
    </source>
</evidence>
<dbReference type="InterPro" id="IPR014710">
    <property type="entry name" value="RmlC-like_jellyroll"/>
</dbReference>
<feature type="region of interest" description="Disordered" evidence="1">
    <location>
        <begin position="102"/>
        <end position="130"/>
    </location>
</feature>
<dbReference type="Pfam" id="PF07883">
    <property type="entry name" value="Cupin_2"/>
    <property type="match status" value="1"/>
</dbReference>
<organism evidence="3 4">
    <name type="scientific">Tepidiforma flava</name>
    <dbReference type="NCBI Taxonomy" id="3004094"/>
    <lineage>
        <taxon>Bacteria</taxon>
        <taxon>Bacillati</taxon>
        <taxon>Chloroflexota</taxon>
        <taxon>Tepidiformia</taxon>
        <taxon>Tepidiformales</taxon>
        <taxon>Tepidiformaceae</taxon>
        <taxon>Tepidiforma</taxon>
    </lineage>
</organism>
<dbReference type="Gene3D" id="2.60.120.10">
    <property type="entry name" value="Jelly Rolls"/>
    <property type="match status" value="1"/>
</dbReference>
<keyword evidence="4" id="KW-1185">Reference proteome</keyword>
<name>A0ABY7M465_9CHLR</name>
<evidence type="ECO:0000313" key="3">
    <source>
        <dbReference type="EMBL" id="WBL35160.1"/>
    </source>
</evidence>
<protein>
    <submittedName>
        <fullName evidence="3">Cupin domain-containing protein</fullName>
    </submittedName>
</protein>
<reference evidence="3 4" key="1">
    <citation type="journal article" date="2023" name="ISME J.">
        <title>Thermophilic Dehalococcoidia with unusual traits shed light on an unexpected past.</title>
        <authorList>
            <person name="Palmer M."/>
            <person name="Covington J.K."/>
            <person name="Zhou E.M."/>
            <person name="Thomas S.C."/>
            <person name="Habib N."/>
            <person name="Seymour C.O."/>
            <person name="Lai D."/>
            <person name="Johnston J."/>
            <person name="Hashimi A."/>
            <person name="Jiao J.Y."/>
            <person name="Muok A.R."/>
            <person name="Liu L."/>
            <person name="Xian W.D."/>
            <person name="Zhi X.Y."/>
            <person name="Li M.M."/>
            <person name="Silva L.P."/>
            <person name="Bowen B.P."/>
            <person name="Louie K."/>
            <person name="Briegel A."/>
            <person name="Pett-Ridge J."/>
            <person name="Weber P.K."/>
            <person name="Tocheva E.I."/>
            <person name="Woyke T."/>
            <person name="Northen T.R."/>
            <person name="Mayali X."/>
            <person name="Li W.J."/>
            <person name="Hedlund B.P."/>
        </authorList>
    </citation>
    <scope>NUCLEOTIDE SEQUENCE [LARGE SCALE GENOMIC DNA]</scope>
    <source>
        <strain evidence="3 4">YIM 72310</strain>
    </source>
</reference>
<dbReference type="SUPFAM" id="SSF51182">
    <property type="entry name" value="RmlC-like cupins"/>
    <property type="match status" value="1"/>
</dbReference>
<feature type="compositionally biased region" description="Basic and acidic residues" evidence="1">
    <location>
        <begin position="116"/>
        <end position="130"/>
    </location>
</feature>
<gene>
    <name evidence="3" type="ORF">O0235_10205</name>
</gene>